<dbReference type="PANTHER" id="PTHR43201">
    <property type="entry name" value="ACYL-COA SYNTHETASE"/>
    <property type="match status" value="1"/>
</dbReference>
<dbReference type="FunFam" id="3.30.300.30:FF:000008">
    <property type="entry name" value="2,3-dihydroxybenzoate-AMP ligase"/>
    <property type="match status" value="1"/>
</dbReference>
<evidence type="ECO:0000259" key="3">
    <source>
        <dbReference type="Pfam" id="PF00501"/>
    </source>
</evidence>
<feature type="domain" description="AMP-binding enzyme C-terminal" evidence="4">
    <location>
        <begin position="476"/>
        <end position="551"/>
    </location>
</feature>
<gene>
    <name evidence="5" type="ORF">JD82_00659</name>
</gene>
<dbReference type="Gene3D" id="3.40.50.12780">
    <property type="entry name" value="N-terminal domain of ligase-like"/>
    <property type="match status" value="1"/>
</dbReference>
<keyword evidence="6" id="KW-1185">Reference proteome</keyword>
<evidence type="ECO:0000256" key="1">
    <source>
        <dbReference type="ARBA" id="ARBA00006432"/>
    </source>
</evidence>
<dbReference type="RefSeq" id="WP_211252560.1">
    <property type="nucleotide sequence ID" value="NZ_JOIJ01000006.1"/>
</dbReference>
<dbReference type="InterPro" id="IPR000873">
    <property type="entry name" value="AMP-dep_synth/lig_dom"/>
</dbReference>
<dbReference type="EMBL" id="VLJV01000001">
    <property type="protein sequence ID" value="TWH18838.1"/>
    <property type="molecule type" value="Genomic_DNA"/>
</dbReference>
<dbReference type="Pfam" id="PF00501">
    <property type="entry name" value="AMP-binding"/>
    <property type="match status" value="1"/>
</dbReference>
<dbReference type="Proteomes" id="UP000317303">
    <property type="component" value="Unassembled WGS sequence"/>
</dbReference>
<reference evidence="5 6" key="1">
    <citation type="submission" date="2019-07" db="EMBL/GenBank/DDBJ databases">
        <title>R&amp;d 2014.</title>
        <authorList>
            <person name="Klenk H.-P."/>
        </authorList>
    </citation>
    <scope>NUCLEOTIDE SEQUENCE [LARGE SCALE GENOMIC DNA]</scope>
    <source>
        <strain evidence="5 6">DSM 43194</strain>
    </source>
</reference>
<feature type="domain" description="AMP-dependent synthetase/ligase" evidence="3">
    <location>
        <begin position="58"/>
        <end position="427"/>
    </location>
</feature>
<dbReference type="PROSITE" id="PS00455">
    <property type="entry name" value="AMP_BINDING"/>
    <property type="match status" value="1"/>
</dbReference>
<accession>A0A660C5R3</accession>
<sequence>MTMQSSVDDVIEQRARLVRELTAPGGEFELVERTVRGVPMRVYATGPSTLREVLLATEAFGDRTFLVYESERMSFADHLRTASGLARELWDRYGMRPGDRLAVSMRNYPEWAPVFWAAQAIGVIVVPINAWGTGDDLRYALDDSGARLLVADAERVALLRPDFAGVPVIEVRGADPEPGVRAWADVVAGLDPEAQLPEVAVDPDDDATILYTSGTTGRPKGAVGSHRNHCTNLCNTALNLRVSQLLAGTADAEGPQPGTLVTFPLFHIAGLTGLGTTTMIGAKLATLYRWDRARAEQLVRDEGLTGVSGVPTVMRDLVTGLAEEGRELPGLTGISLGGAPIPPDLVGRIDRTFGSIVAPSNGYGLTETTSAVVSNTGADYVRHPDSVGRCMPGADLRVVDPSNGQPVPDGTVGELWFRGPNVVRGYWNNPEATAAAFVDGWFRTGDLGYVRDGWVHVVDRLKDVVIRGGENVYCAEVEAALFDHPGVADVAVVGVPHDVLGEQVAAVVYPRGSDVMADEIREHAAQRLSAFKVPEHVVFVREPLPRTATGKVLKRRLRDELTAWAASSRS</sequence>
<dbReference type="InterPro" id="IPR025110">
    <property type="entry name" value="AMP-bd_C"/>
</dbReference>
<dbReference type="PANTHER" id="PTHR43201:SF5">
    <property type="entry name" value="MEDIUM-CHAIN ACYL-COA LIGASE ACSF2, MITOCHONDRIAL"/>
    <property type="match status" value="1"/>
</dbReference>
<dbReference type="SUPFAM" id="SSF56801">
    <property type="entry name" value="Acetyl-CoA synthetase-like"/>
    <property type="match status" value="1"/>
</dbReference>
<evidence type="ECO:0000313" key="6">
    <source>
        <dbReference type="Proteomes" id="UP000317303"/>
    </source>
</evidence>
<comment type="similarity">
    <text evidence="1">Belongs to the ATP-dependent AMP-binding enzyme family.</text>
</comment>
<dbReference type="AlphaFoldDB" id="A0A660C5R3"/>
<comment type="caution">
    <text evidence="5">The sequence shown here is derived from an EMBL/GenBank/DDBJ whole genome shotgun (WGS) entry which is preliminary data.</text>
</comment>
<proteinExistence type="inferred from homology"/>
<evidence type="ECO:0000313" key="5">
    <source>
        <dbReference type="EMBL" id="TWH18838.1"/>
    </source>
</evidence>
<evidence type="ECO:0000259" key="4">
    <source>
        <dbReference type="Pfam" id="PF13193"/>
    </source>
</evidence>
<protein>
    <submittedName>
        <fullName evidence="5">Acyl-CoA synthetase (AMP-forming)/AMP-acid ligase II</fullName>
    </submittedName>
</protein>
<name>A0A660C5R3_9PSEU</name>
<organism evidence="5 6">
    <name type="scientific">Prauserella rugosa</name>
    <dbReference type="NCBI Taxonomy" id="43354"/>
    <lineage>
        <taxon>Bacteria</taxon>
        <taxon>Bacillati</taxon>
        <taxon>Actinomycetota</taxon>
        <taxon>Actinomycetes</taxon>
        <taxon>Pseudonocardiales</taxon>
        <taxon>Pseudonocardiaceae</taxon>
        <taxon>Prauserella</taxon>
    </lineage>
</organism>
<dbReference type="GO" id="GO:0006631">
    <property type="term" value="P:fatty acid metabolic process"/>
    <property type="evidence" value="ECO:0007669"/>
    <property type="project" value="TreeGrafter"/>
</dbReference>
<dbReference type="Gene3D" id="3.30.300.30">
    <property type="match status" value="1"/>
</dbReference>
<dbReference type="InterPro" id="IPR020845">
    <property type="entry name" value="AMP-binding_CS"/>
</dbReference>
<dbReference type="InterPro" id="IPR045851">
    <property type="entry name" value="AMP-bd_C_sf"/>
</dbReference>
<dbReference type="Pfam" id="PF13193">
    <property type="entry name" value="AMP-binding_C"/>
    <property type="match status" value="1"/>
</dbReference>
<evidence type="ECO:0000256" key="2">
    <source>
        <dbReference type="ARBA" id="ARBA00022598"/>
    </source>
</evidence>
<dbReference type="InterPro" id="IPR042099">
    <property type="entry name" value="ANL_N_sf"/>
</dbReference>
<dbReference type="GO" id="GO:0031956">
    <property type="term" value="F:medium-chain fatty acid-CoA ligase activity"/>
    <property type="evidence" value="ECO:0007669"/>
    <property type="project" value="TreeGrafter"/>
</dbReference>
<keyword evidence="2 5" id="KW-0436">Ligase</keyword>